<evidence type="ECO:0000313" key="2">
    <source>
        <dbReference type="EMBL" id="EDM52656.1"/>
    </source>
</evidence>
<sequence length="47" mass="5139">MDNRLKFLYCNVSEMWGHRQRAGAGNGETGASGVGEQQANPLFNPKT</sequence>
<feature type="region of interest" description="Disordered" evidence="1">
    <location>
        <begin position="19"/>
        <end position="47"/>
    </location>
</feature>
<organism evidence="2 3">
    <name type="scientific">Eubacterium ventriosum ATCC 27560</name>
    <dbReference type="NCBI Taxonomy" id="411463"/>
    <lineage>
        <taxon>Bacteria</taxon>
        <taxon>Bacillati</taxon>
        <taxon>Bacillota</taxon>
        <taxon>Clostridia</taxon>
        <taxon>Eubacteriales</taxon>
        <taxon>Eubacteriaceae</taxon>
        <taxon>Eubacterium</taxon>
    </lineage>
</organism>
<accession>A5Z303</accession>
<dbReference type="HOGENOM" id="CLU_216824_0_0_9"/>
<feature type="compositionally biased region" description="Polar residues" evidence="1">
    <location>
        <begin position="35"/>
        <end position="47"/>
    </location>
</feature>
<protein>
    <submittedName>
        <fullName evidence="2">Uncharacterized protein</fullName>
    </submittedName>
</protein>
<comment type="caution">
    <text evidence="2">The sequence shown here is derived from an EMBL/GenBank/DDBJ whole genome shotgun (WGS) entry which is preliminary data.</text>
</comment>
<gene>
    <name evidence="2" type="ORF">EUBVEN_00034</name>
</gene>
<proteinExistence type="predicted"/>
<reference evidence="2 3" key="1">
    <citation type="submission" date="2007-03" db="EMBL/GenBank/DDBJ databases">
        <authorList>
            <person name="Fulton L."/>
            <person name="Clifton S."/>
            <person name="Fulton B."/>
            <person name="Xu J."/>
            <person name="Minx P."/>
            <person name="Pepin K.H."/>
            <person name="Johnson M."/>
            <person name="Thiruvilangam P."/>
            <person name="Bhonagiri V."/>
            <person name="Nash W.E."/>
            <person name="Mardis E.R."/>
            <person name="Wilson R.K."/>
        </authorList>
    </citation>
    <scope>NUCLEOTIDE SEQUENCE [LARGE SCALE GENOMIC DNA]</scope>
    <source>
        <strain evidence="2 3">ATCC 27560</strain>
    </source>
</reference>
<dbReference type="EMBL" id="AAVL02000012">
    <property type="protein sequence ID" value="EDM52656.1"/>
    <property type="molecule type" value="Genomic_DNA"/>
</dbReference>
<feature type="compositionally biased region" description="Gly residues" evidence="1">
    <location>
        <begin position="24"/>
        <end position="33"/>
    </location>
</feature>
<dbReference type="eggNOG" id="ENOG5033KZ7">
    <property type="taxonomic scope" value="Bacteria"/>
</dbReference>
<dbReference type="Proteomes" id="UP000006000">
    <property type="component" value="Unassembled WGS sequence"/>
</dbReference>
<name>A5Z303_9FIRM</name>
<reference evidence="2 3" key="2">
    <citation type="submission" date="2007-04" db="EMBL/GenBank/DDBJ databases">
        <title>Draft genome sequence of Eubacterium ventriosum (ATCC 27560).</title>
        <authorList>
            <person name="Sudarsanam P."/>
            <person name="Ley R."/>
            <person name="Guruge J."/>
            <person name="Turnbaugh P.J."/>
            <person name="Mahowald M."/>
            <person name="Liep D."/>
            <person name="Gordon J."/>
        </authorList>
    </citation>
    <scope>NUCLEOTIDE SEQUENCE [LARGE SCALE GENOMIC DNA]</scope>
    <source>
        <strain evidence="2 3">ATCC 27560</strain>
    </source>
</reference>
<evidence type="ECO:0000313" key="3">
    <source>
        <dbReference type="Proteomes" id="UP000006000"/>
    </source>
</evidence>
<dbReference type="AlphaFoldDB" id="A5Z303"/>
<evidence type="ECO:0000256" key="1">
    <source>
        <dbReference type="SAM" id="MobiDB-lite"/>
    </source>
</evidence>